<reference evidence="1" key="1">
    <citation type="submission" date="2014-11" db="EMBL/GenBank/DDBJ databases">
        <authorList>
            <person name="Otto D Thomas"/>
            <person name="Naeem Raeece"/>
        </authorList>
    </citation>
    <scope>NUCLEOTIDE SEQUENCE</scope>
</reference>
<dbReference type="VEuPathDB" id="CryptoDB:Cvel_5073"/>
<protein>
    <submittedName>
        <fullName evidence="1">Uncharacterized protein</fullName>
    </submittedName>
</protein>
<sequence length="451" mass="49976">MPIETSAYLSVIEEEGLMVDDDGSFKTALLDIQKEFMSMVGDIDYSATEESWDVAVRDCNSMRQCEGVKTFVSSKWTQEGEADKATEVDAQWDTLELFCRVAEFADKVQAPSPDAPVIASKQGVLPLESQLLSAVHILSDTFELEPKRSISQGKSLEEISAGLCKETLLTIGRPLVSDVAQAFLKSGNGKGRQNKTKRKVRIGLIKRLAQAHSLCDFIASDPGDAFATGNEATLETIFRDCQALSGQPAFLKKLRDGFLAYSTDASKKSDWQHVLAVWNNQMSSKALDLGDSLDGLELDKKQTKALISAIKSAWHFDSDLHTEDQETESGISGTGDVKEFEDQCLQVNRGCWPLFAPLERASLFLSLLESDEQNKTSNTNKSSKDHRKTPESFFSLEFSPALAVKHRLQQVCAGDASESFLNGLARERRWKQIEKEIQQERSLTEAVEITN</sequence>
<name>A0A0G4GR16_9ALVE</name>
<accession>A0A0G4GR16</accession>
<evidence type="ECO:0000313" key="1">
    <source>
        <dbReference type="EMBL" id="CEM32899.1"/>
    </source>
</evidence>
<dbReference type="EMBL" id="CDMZ01001458">
    <property type="protein sequence ID" value="CEM32899.1"/>
    <property type="molecule type" value="Genomic_DNA"/>
</dbReference>
<organism evidence="1">
    <name type="scientific">Chromera velia CCMP2878</name>
    <dbReference type="NCBI Taxonomy" id="1169474"/>
    <lineage>
        <taxon>Eukaryota</taxon>
        <taxon>Sar</taxon>
        <taxon>Alveolata</taxon>
        <taxon>Colpodellida</taxon>
        <taxon>Chromeraceae</taxon>
        <taxon>Chromera</taxon>
    </lineage>
</organism>
<gene>
    <name evidence="1" type="ORF">Cvel_5073</name>
</gene>
<dbReference type="AlphaFoldDB" id="A0A0G4GR16"/>
<proteinExistence type="predicted"/>